<dbReference type="Proteomes" id="UP001244207">
    <property type="component" value="Unassembled WGS sequence"/>
</dbReference>
<dbReference type="RefSeq" id="XP_060363317.1">
    <property type="nucleotide sequence ID" value="XM_060502797.1"/>
</dbReference>
<comment type="caution">
    <text evidence="1">The sequence shown here is derived from an EMBL/GenBank/DDBJ whole genome shotgun (WGS) entry which is preliminary data.</text>
</comment>
<dbReference type="EMBL" id="JAHMHS010000067">
    <property type="protein sequence ID" value="KAK1723262.1"/>
    <property type="molecule type" value="Genomic_DNA"/>
</dbReference>
<evidence type="ECO:0000313" key="1">
    <source>
        <dbReference type="EMBL" id="KAK1723262.1"/>
    </source>
</evidence>
<protein>
    <submittedName>
        <fullName evidence="1">Uncharacterized protein</fullName>
    </submittedName>
</protein>
<dbReference type="GeneID" id="85386696"/>
<name>A0AAD8UI57_GLOAC</name>
<keyword evidence="2" id="KW-1185">Reference proteome</keyword>
<accession>A0AAD8UI57</accession>
<gene>
    <name evidence="1" type="ORF">BDZ83DRAFT_392090</name>
</gene>
<sequence>MPTSVAFAACEGQHAARRKCVCFWTDPSLSTRARGRQALAKVPQTVRNGIAETVSLCHEARLSRVTPEVVIRDFDDESCKPHVWMADDSVETFRITPYLSKTPSTSPLRREGVERHGHTVPILVVLKGHATGEARGVPTRHPTGGIPRGAYSSLIFVCFICRYPYNETPIHPERSSPEETSGMCRMGNRAQKGACPAKLENAQTRVAKETLPLMLCDVDTIK</sequence>
<dbReference type="AlphaFoldDB" id="A0AAD8UI57"/>
<proteinExistence type="predicted"/>
<organism evidence="1 2">
    <name type="scientific">Glomerella acutata</name>
    <name type="common">Colletotrichum acutatum</name>
    <dbReference type="NCBI Taxonomy" id="27357"/>
    <lineage>
        <taxon>Eukaryota</taxon>
        <taxon>Fungi</taxon>
        <taxon>Dikarya</taxon>
        <taxon>Ascomycota</taxon>
        <taxon>Pezizomycotina</taxon>
        <taxon>Sordariomycetes</taxon>
        <taxon>Hypocreomycetidae</taxon>
        <taxon>Glomerellales</taxon>
        <taxon>Glomerellaceae</taxon>
        <taxon>Colletotrichum</taxon>
        <taxon>Colletotrichum acutatum species complex</taxon>
    </lineage>
</organism>
<reference evidence="1" key="1">
    <citation type="submission" date="2021-12" db="EMBL/GenBank/DDBJ databases">
        <title>Comparative genomics, transcriptomics and evolutionary studies reveal genomic signatures of adaptation to plant cell wall in hemibiotrophic fungi.</title>
        <authorList>
            <consortium name="DOE Joint Genome Institute"/>
            <person name="Baroncelli R."/>
            <person name="Diaz J.F."/>
            <person name="Benocci T."/>
            <person name="Peng M."/>
            <person name="Battaglia E."/>
            <person name="Haridas S."/>
            <person name="Andreopoulos W."/>
            <person name="Labutti K."/>
            <person name="Pangilinan J."/>
            <person name="Floch G.L."/>
            <person name="Makela M.R."/>
            <person name="Henrissat B."/>
            <person name="Grigoriev I.V."/>
            <person name="Crouch J.A."/>
            <person name="De Vries R.P."/>
            <person name="Sukno S.A."/>
            <person name="Thon M.R."/>
        </authorList>
    </citation>
    <scope>NUCLEOTIDE SEQUENCE</scope>
    <source>
        <strain evidence="1">CBS 112980</strain>
    </source>
</reference>
<evidence type="ECO:0000313" key="2">
    <source>
        <dbReference type="Proteomes" id="UP001244207"/>
    </source>
</evidence>